<dbReference type="SMART" id="SM00347">
    <property type="entry name" value="HTH_MARR"/>
    <property type="match status" value="1"/>
</dbReference>
<proteinExistence type="predicted"/>
<dbReference type="EMBL" id="BORB01000002">
    <property type="protein sequence ID" value="GIN56009.1"/>
    <property type="molecule type" value="Genomic_DNA"/>
</dbReference>
<dbReference type="SUPFAM" id="SSF46785">
    <property type="entry name" value="Winged helix' DNA-binding domain"/>
    <property type="match status" value="1"/>
</dbReference>
<dbReference type="Pfam" id="PF01047">
    <property type="entry name" value="MarR"/>
    <property type="match status" value="1"/>
</dbReference>
<dbReference type="PRINTS" id="PR00598">
    <property type="entry name" value="HTHMARR"/>
</dbReference>
<comment type="caution">
    <text evidence="3">The sequence shown here is derived from an EMBL/GenBank/DDBJ whole genome shotgun (WGS) entry which is preliminary data.</text>
</comment>
<dbReference type="InterPro" id="IPR036388">
    <property type="entry name" value="WH-like_DNA-bd_sf"/>
</dbReference>
<dbReference type="InterPro" id="IPR036390">
    <property type="entry name" value="WH_DNA-bd_sf"/>
</dbReference>
<dbReference type="PANTHER" id="PTHR33164">
    <property type="entry name" value="TRANSCRIPTIONAL REGULATOR, MARR FAMILY"/>
    <property type="match status" value="1"/>
</dbReference>
<dbReference type="InterPro" id="IPR000835">
    <property type="entry name" value="HTH_MarR-typ"/>
</dbReference>
<evidence type="ECO:0000313" key="4">
    <source>
        <dbReference type="Proteomes" id="UP000679950"/>
    </source>
</evidence>
<reference evidence="3 4" key="1">
    <citation type="submission" date="2021-03" db="EMBL/GenBank/DDBJ databases">
        <title>Antimicrobial resistance genes in bacteria isolated from Japanese honey, and their potential for conferring macrolide and lincosamide resistance in the American foulbrood pathogen Paenibacillus larvae.</title>
        <authorList>
            <person name="Okamoto M."/>
            <person name="Kumagai M."/>
            <person name="Kanamori H."/>
            <person name="Takamatsu D."/>
        </authorList>
    </citation>
    <scope>NUCLEOTIDE SEQUENCE [LARGE SCALE GENOMIC DNA]</scope>
    <source>
        <strain evidence="3 4">J8TS2</strain>
    </source>
</reference>
<feature type="domain" description="HTH marR-type" evidence="2">
    <location>
        <begin position="1"/>
        <end position="135"/>
    </location>
</feature>
<gene>
    <name evidence="3" type="primary">yxaD</name>
    <name evidence="3" type="ORF">J8TS2_03280</name>
</gene>
<evidence type="ECO:0000256" key="1">
    <source>
        <dbReference type="ARBA" id="ARBA00023125"/>
    </source>
</evidence>
<dbReference type="RefSeq" id="WP_212965108.1">
    <property type="nucleotide sequence ID" value="NZ_BORB01000002.1"/>
</dbReference>
<name>A0ABQ4KEY6_9BACI</name>
<dbReference type="Proteomes" id="UP000679950">
    <property type="component" value="Unassembled WGS sequence"/>
</dbReference>
<dbReference type="PANTHER" id="PTHR33164:SF57">
    <property type="entry name" value="MARR-FAMILY TRANSCRIPTIONAL REGULATOR"/>
    <property type="match status" value="1"/>
</dbReference>
<protein>
    <submittedName>
        <fullName evidence="3">HTH-type transcriptional regulator YxaD</fullName>
    </submittedName>
</protein>
<dbReference type="Gene3D" id="1.10.10.10">
    <property type="entry name" value="Winged helix-like DNA-binding domain superfamily/Winged helix DNA-binding domain"/>
    <property type="match status" value="1"/>
</dbReference>
<dbReference type="InterPro" id="IPR011991">
    <property type="entry name" value="ArsR-like_HTH"/>
</dbReference>
<organism evidence="3 4">
    <name type="scientific">Lederbergia ruris</name>
    <dbReference type="NCBI Taxonomy" id="217495"/>
    <lineage>
        <taxon>Bacteria</taxon>
        <taxon>Bacillati</taxon>
        <taxon>Bacillota</taxon>
        <taxon>Bacilli</taxon>
        <taxon>Bacillales</taxon>
        <taxon>Bacillaceae</taxon>
        <taxon>Lederbergia</taxon>
    </lineage>
</organism>
<dbReference type="InterPro" id="IPR039422">
    <property type="entry name" value="MarR/SlyA-like"/>
</dbReference>
<evidence type="ECO:0000259" key="2">
    <source>
        <dbReference type="PROSITE" id="PS50995"/>
    </source>
</evidence>
<keyword evidence="4" id="KW-1185">Reference proteome</keyword>
<evidence type="ECO:0000313" key="3">
    <source>
        <dbReference type="EMBL" id="GIN56009.1"/>
    </source>
</evidence>
<dbReference type="CDD" id="cd00090">
    <property type="entry name" value="HTH_ARSR"/>
    <property type="match status" value="1"/>
</dbReference>
<sequence>MDKDAIKLIENEISLFIRRIVISEKQNRMLERSAYVLLRQLSVEGPAGVKSLSEQLDLDISTVSRQAAALEQKKYIDKFPNPKDGRSYFYRITDSGIKELDDNRQRRYKRLSDLLTEWTEDEKQTFGHLLKKYNQTVFEKTKP</sequence>
<accession>A0ABQ4KEY6</accession>
<keyword evidence="1" id="KW-0238">DNA-binding</keyword>
<dbReference type="PROSITE" id="PS50995">
    <property type="entry name" value="HTH_MARR_2"/>
    <property type="match status" value="1"/>
</dbReference>